<dbReference type="AlphaFoldDB" id="A0A1Y5T1C6"/>
<dbReference type="PANTHER" id="PTHR30531:SF12">
    <property type="entry name" value="FLAGELLAR BIOSYNTHETIC PROTEIN FLHB"/>
    <property type="match status" value="1"/>
</dbReference>
<dbReference type="Gene3D" id="3.40.1690.10">
    <property type="entry name" value="secretion proteins EscU"/>
    <property type="match status" value="1"/>
</dbReference>
<dbReference type="RefSeq" id="WP_085849676.1">
    <property type="nucleotide sequence ID" value="NZ_FNZV01000010.1"/>
</dbReference>
<sequence length="365" mass="40119">MSDGESDDDKQYEPSQKKLDDARKKGEIPQSVDLITSAAYMGFIGVGAVFGGASLIQLGTVLQGLLEKSDSLSEEWFSGSGTVLAGETMRGVFSALLPWFILPALAALTAIIATQSLVFAPSKIEPKLNKISPISNAKNKYGRKGMFEFAKSFFKLSTYSIVLGVYLVKKIPVILATMSLSPGMVTVMLLELCLGFMLIVLVISMAIGGVDYLFQHNEHQRKHRMSRKEMTDESKDQEGDPHMKQKRRQKGQEIALKQMLGDVPSADVIVVNPTHYAVALKWDRMRGGAPVCVAKGVDEVAAKIREIANENSVPIHRDPPTARALYATVEIGQEILPEHYRAVAASVRFAESMRIKMKARFGKRS</sequence>
<gene>
    <name evidence="4" type="primary">flhB</name>
    <name evidence="4" type="ORF">PAM7971_02548</name>
</gene>
<dbReference type="PRINTS" id="PR00950">
    <property type="entry name" value="TYPE3IMSPROT"/>
</dbReference>
<keyword evidence="5" id="KW-1185">Reference proteome</keyword>
<comment type="similarity">
    <text evidence="1">Belongs to the type III secretion exporter family.</text>
</comment>
<dbReference type="GO" id="GO:0005886">
    <property type="term" value="C:plasma membrane"/>
    <property type="evidence" value="ECO:0007669"/>
    <property type="project" value="TreeGrafter"/>
</dbReference>
<dbReference type="EMBL" id="FWFW01000008">
    <property type="protein sequence ID" value="SLN51547.1"/>
    <property type="molecule type" value="Genomic_DNA"/>
</dbReference>
<keyword evidence="3" id="KW-0812">Transmembrane</keyword>
<accession>A0A1Y5T1C6</accession>
<dbReference type="Proteomes" id="UP000193307">
    <property type="component" value="Unassembled WGS sequence"/>
</dbReference>
<organism evidence="4 5">
    <name type="scientific">Pacificibacter marinus</name>
    <dbReference type="NCBI Taxonomy" id="658057"/>
    <lineage>
        <taxon>Bacteria</taxon>
        <taxon>Pseudomonadati</taxon>
        <taxon>Pseudomonadota</taxon>
        <taxon>Alphaproteobacteria</taxon>
        <taxon>Rhodobacterales</taxon>
        <taxon>Roseobacteraceae</taxon>
        <taxon>Pacificibacter</taxon>
    </lineage>
</organism>
<keyword evidence="4" id="KW-0282">Flagellum</keyword>
<proteinExistence type="inferred from homology"/>
<keyword evidence="3" id="KW-1133">Transmembrane helix</keyword>
<evidence type="ECO:0000256" key="1">
    <source>
        <dbReference type="ARBA" id="ARBA00010690"/>
    </source>
</evidence>
<feature type="region of interest" description="Disordered" evidence="2">
    <location>
        <begin position="1"/>
        <end position="24"/>
    </location>
</feature>
<protein>
    <submittedName>
        <fullName evidence="4">Flagellar biosynthetic protein FlhB</fullName>
    </submittedName>
</protein>
<dbReference type="GO" id="GO:0009306">
    <property type="term" value="P:protein secretion"/>
    <property type="evidence" value="ECO:0007669"/>
    <property type="project" value="InterPro"/>
</dbReference>
<name>A0A1Y5T1C6_9RHOB</name>
<keyword evidence="4" id="KW-0969">Cilium</keyword>
<evidence type="ECO:0000256" key="2">
    <source>
        <dbReference type="SAM" id="MobiDB-lite"/>
    </source>
</evidence>
<feature type="transmembrane region" description="Helical" evidence="3">
    <location>
        <begin position="149"/>
        <end position="168"/>
    </location>
</feature>
<dbReference type="STRING" id="658057.SAMN04488032_110109"/>
<evidence type="ECO:0000256" key="3">
    <source>
        <dbReference type="SAM" id="Phobius"/>
    </source>
</evidence>
<keyword evidence="4" id="KW-0966">Cell projection</keyword>
<dbReference type="Gene3D" id="6.10.250.2080">
    <property type="match status" value="1"/>
</dbReference>
<reference evidence="4 5" key="1">
    <citation type="submission" date="2017-03" db="EMBL/GenBank/DDBJ databases">
        <authorList>
            <person name="Afonso C.L."/>
            <person name="Miller P.J."/>
            <person name="Scott M.A."/>
            <person name="Spackman E."/>
            <person name="Goraichik I."/>
            <person name="Dimitrov K.M."/>
            <person name="Suarez D.L."/>
            <person name="Swayne D.E."/>
        </authorList>
    </citation>
    <scope>NUCLEOTIDE SEQUENCE [LARGE SCALE GENOMIC DNA]</scope>
    <source>
        <strain evidence="4 5">CECT 7971</strain>
    </source>
</reference>
<feature type="compositionally biased region" description="Basic and acidic residues" evidence="2">
    <location>
        <begin position="227"/>
        <end position="243"/>
    </location>
</feature>
<evidence type="ECO:0000313" key="5">
    <source>
        <dbReference type="Proteomes" id="UP000193307"/>
    </source>
</evidence>
<feature type="transmembrane region" description="Helical" evidence="3">
    <location>
        <begin position="188"/>
        <end position="214"/>
    </location>
</feature>
<feature type="transmembrane region" description="Helical" evidence="3">
    <location>
        <begin position="34"/>
        <end position="56"/>
    </location>
</feature>
<evidence type="ECO:0000313" key="4">
    <source>
        <dbReference type="EMBL" id="SLN51547.1"/>
    </source>
</evidence>
<dbReference type="OrthoDB" id="9807950at2"/>
<feature type="region of interest" description="Disordered" evidence="2">
    <location>
        <begin position="221"/>
        <end position="251"/>
    </location>
</feature>
<keyword evidence="3" id="KW-0472">Membrane</keyword>
<dbReference type="PANTHER" id="PTHR30531">
    <property type="entry name" value="FLAGELLAR BIOSYNTHETIC PROTEIN FLHB"/>
    <property type="match status" value="1"/>
</dbReference>
<dbReference type="Pfam" id="PF01312">
    <property type="entry name" value="Bac_export_2"/>
    <property type="match status" value="1"/>
</dbReference>
<feature type="transmembrane region" description="Helical" evidence="3">
    <location>
        <begin position="96"/>
        <end position="120"/>
    </location>
</feature>
<dbReference type="InterPro" id="IPR029025">
    <property type="entry name" value="T3SS_substrate_exporter_C"/>
</dbReference>
<dbReference type="InterPro" id="IPR006135">
    <property type="entry name" value="T3SS_substrate_exporter"/>
</dbReference>
<dbReference type="SUPFAM" id="SSF160544">
    <property type="entry name" value="EscU C-terminal domain-like"/>
    <property type="match status" value="1"/>
</dbReference>
<feature type="compositionally biased region" description="Basic and acidic residues" evidence="2">
    <location>
        <begin position="9"/>
        <end position="24"/>
    </location>
</feature>